<name>A0AAW8EQV0_VARPD</name>
<keyword evidence="1" id="KW-0472">Membrane</keyword>
<evidence type="ECO:0000256" key="1">
    <source>
        <dbReference type="SAM" id="Phobius"/>
    </source>
</evidence>
<reference evidence="2" key="1">
    <citation type="submission" date="2023-07" db="EMBL/GenBank/DDBJ databases">
        <title>Sorghum-associated microbial communities from plants grown in Nebraska, USA.</title>
        <authorList>
            <person name="Schachtman D."/>
        </authorList>
    </citation>
    <scope>NUCLEOTIDE SEQUENCE</scope>
    <source>
        <strain evidence="2">DS3315</strain>
    </source>
</reference>
<dbReference type="RefSeq" id="WP_307597210.1">
    <property type="nucleotide sequence ID" value="NZ_CAXUQE020000001.1"/>
</dbReference>
<dbReference type="Proteomes" id="UP001224845">
    <property type="component" value="Unassembled WGS sequence"/>
</dbReference>
<organism evidence="2 3">
    <name type="scientific">Variovorax paradoxus</name>
    <dbReference type="NCBI Taxonomy" id="34073"/>
    <lineage>
        <taxon>Bacteria</taxon>
        <taxon>Pseudomonadati</taxon>
        <taxon>Pseudomonadota</taxon>
        <taxon>Betaproteobacteria</taxon>
        <taxon>Burkholderiales</taxon>
        <taxon>Comamonadaceae</taxon>
        <taxon>Variovorax</taxon>
    </lineage>
</organism>
<dbReference type="AlphaFoldDB" id="A0AAW8EQV0"/>
<comment type="caution">
    <text evidence="2">The sequence shown here is derived from an EMBL/GenBank/DDBJ whole genome shotgun (WGS) entry which is preliminary data.</text>
</comment>
<evidence type="ECO:0000313" key="2">
    <source>
        <dbReference type="EMBL" id="MDP9975251.1"/>
    </source>
</evidence>
<proteinExistence type="predicted"/>
<keyword evidence="1" id="KW-0812">Transmembrane</keyword>
<accession>A0AAW8EQV0</accession>
<protein>
    <submittedName>
        <fullName evidence="2">Uncharacterized protein</fullName>
    </submittedName>
</protein>
<sequence length="181" mass="19347">MLSDFALGLLYLYLPGVLVVSVVALPSSLALGRLSPTPWKESSILVVGLSFCGYVVGVVAGNSRSPITETLLTAMIGLMMGLVAYVHTKETAKSQGLRTLSSIGLIALLSAMVLGLLIGGTYKKRFDAYQKSEERYAIYFNQLVIPLCLEEQKRLIAGGEVKTNMCAAIEAAFAARKAPSK</sequence>
<feature type="transmembrane region" description="Helical" evidence="1">
    <location>
        <begin position="43"/>
        <end position="61"/>
    </location>
</feature>
<feature type="transmembrane region" description="Helical" evidence="1">
    <location>
        <begin position="12"/>
        <end position="31"/>
    </location>
</feature>
<feature type="transmembrane region" description="Helical" evidence="1">
    <location>
        <begin position="100"/>
        <end position="122"/>
    </location>
</feature>
<feature type="transmembrane region" description="Helical" evidence="1">
    <location>
        <begin position="67"/>
        <end position="88"/>
    </location>
</feature>
<keyword evidence="1" id="KW-1133">Transmembrane helix</keyword>
<gene>
    <name evidence="2" type="ORF">J2W39_006539</name>
</gene>
<dbReference type="EMBL" id="JAUSRV010000025">
    <property type="protein sequence ID" value="MDP9975251.1"/>
    <property type="molecule type" value="Genomic_DNA"/>
</dbReference>
<evidence type="ECO:0000313" key="3">
    <source>
        <dbReference type="Proteomes" id="UP001224845"/>
    </source>
</evidence>